<protein>
    <submittedName>
        <fullName evidence="1">Uncharacterized protein</fullName>
    </submittedName>
</protein>
<gene>
    <name evidence="1" type="ORF">AWN90_19270</name>
</gene>
<dbReference type="AlphaFoldDB" id="A0A161WF22"/>
<dbReference type="EMBL" id="LWGR01000003">
    <property type="protein sequence ID" value="KZM75519.1"/>
    <property type="molecule type" value="Genomic_DNA"/>
</dbReference>
<keyword evidence="2" id="KW-1185">Reference proteome</keyword>
<name>A0A161WF22_9NOCA</name>
<evidence type="ECO:0000313" key="1">
    <source>
        <dbReference type="EMBL" id="KZM75519.1"/>
    </source>
</evidence>
<dbReference type="Proteomes" id="UP000076512">
    <property type="component" value="Unassembled WGS sequence"/>
</dbReference>
<accession>A0A161WF22</accession>
<sequence length="83" mass="8985">MDEGRSKAGLDGDQVEDLTIDGHAAMLLRPNRRALCDLLLQTKVGYVDFARVTFADKIDGPVPEQCAGMTDLAEAIIPRIGDN</sequence>
<organism evidence="1 2">
    <name type="scientific">Nocardia terpenica</name>
    <dbReference type="NCBI Taxonomy" id="455432"/>
    <lineage>
        <taxon>Bacteria</taxon>
        <taxon>Bacillati</taxon>
        <taxon>Actinomycetota</taxon>
        <taxon>Actinomycetes</taxon>
        <taxon>Mycobacteriales</taxon>
        <taxon>Nocardiaceae</taxon>
        <taxon>Nocardia</taxon>
    </lineage>
</organism>
<proteinExistence type="predicted"/>
<comment type="caution">
    <text evidence="1">The sequence shown here is derived from an EMBL/GenBank/DDBJ whole genome shotgun (WGS) entry which is preliminary data.</text>
</comment>
<evidence type="ECO:0000313" key="2">
    <source>
        <dbReference type="Proteomes" id="UP000076512"/>
    </source>
</evidence>
<reference evidence="1 2" key="1">
    <citation type="submission" date="2016-04" db="EMBL/GenBank/DDBJ databases">
        <authorList>
            <person name="Evans L.H."/>
            <person name="Alamgir A."/>
            <person name="Owens N."/>
            <person name="Weber N.D."/>
            <person name="Virtaneva K."/>
            <person name="Barbian K."/>
            <person name="Babar A."/>
            <person name="Rosenke K."/>
        </authorList>
    </citation>
    <scope>NUCLEOTIDE SEQUENCE [LARGE SCALE GENOMIC DNA]</scope>
    <source>
        <strain evidence="1 2">IFM 0406</strain>
    </source>
</reference>